<evidence type="ECO:0000313" key="2">
    <source>
        <dbReference type="Proteomes" id="UP001348397"/>
    </source>
</evidence>
<name>A0ABU6HMK6_9FLAO</name>
<reference evidence="1 2" key="1">
    <citation type="submission" date="2024-01" db="EMBL/GenBank/DDBJ databases">
        <title>Chryseobacterium sp. T9W2-O.</title>
        <authorList>
            <person name="Maltman C."/>
        </authorList>
    </citation>
    <scope>NUCLEOTIDE SEQUENCE [LARGE SCALE GENOMIC DNA]</scope>
    <source>
        <strain evidence="1 2">T9W2-O</strain>
    </source>
</reference>
<accession>A0ABU6HMK6</accession>
<keyword evidence="2" id="KW-1185">Reference proteome</keyword>
<comment type="caution">
    <text evidence="1">The sequence shown here is derived from an EMBL/GenBank/DDBJ whole genome shotgun (WGS) entry which is preliminary data.</text>
</comment>
<sequence>METMIQHIKICLCLLFFTFVSCQQTKNNQSITPNNKEKQIEINSPVEKNHEKDYEVWYFSTKNTSDKYSDFQILLGKDSIKVINSKTTTTICNGEIIKENESFSSYIGSTKNANFIKTQLKSLFNINIDENVQIIQNSESDISKKGCQFPFYEMFITKDLLVFYDEQYYFFTKTKESNLAIQNDSTKEYKYVKLPFDFSDYYNLCYDDDEKCKQNYHFYSPQESNNILSYFAIEENPSRVFMLPPYNGYQPIIIAYTDSDIEGYYLFIAKKQQVISSIQIAKMDGESIEDFSISKDYNITLYKRKNSKDSRKKIRNYTISKEGYIK</sequence>
<dbReference type="RefSeq" id="WP_326319307.1">
    <property type="nucleotide sequence ID" value="NZ_JAYLAA010000001.1"/>
</dbReference>
<dbReference type="Proteomes" id="UP001348397">
    <property type="component" value="Unassembled WGS sequence"/>
</dbReference>
<evidence type="ECO:0008006" key="3">
    <source>
        <dbReference type="Google" id="ProtNLM"/>
    </source>
</evidence>
<gene>
    <name evidence="1" type="ORF">SOP96_00615</name>
</gene>
<organism evidence="1 2">
    <name type="scientific">Chryseobacterium salviniae</name>
    <dbReference type="NCBI Taxonomy" id="3101750"/>
    <lineage>
        <taxon>Bacteria</taxon>
        <taxon>Pseudomonadati</taxon>
        <taxon>Bacteroidota</taxon>
        <taxon>Flavobacteriia</taxon>
        <taxon>Flavobacteriales</taxon>
        <taxon>Weeksellaceae</taxon>
        <taxon>Chryseobacterium group</taxon>
        <taxon>Chryseobacterium</taxon>
    </lineage>
</organism>
<dbReference type="EMBL" id="JAYLAA010000001">
    <property type="protein sequence ID" value="MEC3874213.1"/>
    <property type="molecule type" value="Genomic_DNA"/>
</dbReference>
<proteinExistence type="predicted"/>
<protein>
    <recommendedName>
        <fullName evidence="3">Lipoprotein</fullName>
    </recommendedName>
</protein>
<evidence type="ECO:0000313" key="1">
    <source>
        <dbReference type="EMBL" id="MEC3874213.1"/>
    </source>
</evidence>